<dbReference type="KEGG" id="mhor:MSHOH_2335"/>
<dbReference type="Proteomes" id="UP000033101">
    <property type="component" value="Chromosome"/>
</dbReference>
<proteinExistence type="predicted"/>
<organism evidence="1 2">
    <name type="scientific">Methanosarcina horonobensis HB-1 = JCM 15518</name>
    <dbReference type="NCBI Taxonomy" id="1434110"/>
    <lineage>
        <taxon>Archaea</taxon>
        <taxon>Methanobacteriati</taxon>
        <taxon>Methanobacteriota</taxon>
        <taxon>Stenosarchaea group</taxon>
        <taxon>Methanomicrobia</taxon>
        <taxon>Methanosarcinales</taxon>
        <taxon>Methanosarcinaceae</taxon>
        <taxon>Methanosarcina</taxon>
    </lineage>
</organism>
<name>A0A0E3SGT9_9EURY</name>
<dbReference type="Pfam" id="PF12675">
    <property type="entry name" value="DUF3795"/>
    <property type="match status" value="1"/>
</dbReference>
<gene>
    <name evidence="1" type="ORF">MSHOH_2335</name>
</gene>
<dbReference type="OrthoDB" id="69214at2157"/>
<protein>
    <recommendedName>
        <fullName evidence="3">DUF3795 domain-containing protein</fullName>
    </recommendedName>
</protein>
<evidence type="ECO:0000313" key="2">
    <source>
        <dbReference type="Proteomes" id="UP000033101"/>
    </source>
</evidence>
<dbReference type="InterPro" id="IPR024227">
    <property type="entry name" value="DUF3795"/>
</dbReference>
<sequence length="155" mass="17806">MQEENEKDLTAYCGLYCADCIHFRNKHSELAGQLKESLEDADFQSYANVKSPFGSEFQHYDSFLIVLEALMNHSCSEGCRNSGGYSTEPCQIIPCCREKGYEGCWECGIFETCEKFESLKPRCGASVMHNLREIRENGFKGWSKLRKPIYNWQQA</sequence>
<dbReference type="AlphaFoldDB" id="A0A0E3SGT9"/>
<dbReference type="RefSeq" id="WP_048140062.1">
    <property type="nucleotide sequence ID" value="NZ_BBCW01000071.1"/>
</dbReference>
<dbReference type="HOGENOM" id="CLU_1709135_0_0_2"/>
<reference evidence="1 2" key="1">
    <citation type="submission" date="2014-07" db="EMBL/GenBank/DDBJ databases">
        <title>Methanogenic archaea and the global carbon cycle.</title>
        <authorList>
            <person name="Henriksen J.R."/>
            <person name="Luke J."/>
            <person name="Reinhart S."/>
            <person name="Benedict M.N."/>
            <person name="Youngblut N.D."/>
            <person name="Metcalf M.E."/>
            <person name="Whitaker R.J."/>
            <person name="Metcalf W.W."/>
        </authorList>
    </citation>
    <scope>NUCLEOTIDE SEQUENCE [LARGE SCALE GENOMIC DNA]</scope>
    <source>
        <strain evidence="1 2">HB-1</strain>
    </source>
</reference>
<dbReference type="GeneID" id="24831606"/>
<accession>A0A0E3SGT9</accession>
<dbReference type="PATRIC" id="fig|1434110.4.peg.2992"/>
<evidence type="ECO:0008006" key="3">
    <source>
        <dbReference type="Google" id="ProtNLM"/>
    </source>
</evidence>
<dbReference type="EMBL" id="CP009516">
    <property type="protein sequence ID" value="AKB78818.1"/>
    <property type="molecule type" value="Genomic_DNA"/>
</dbReference>
<keyword evidence="2" id="KW-1185">Reference proteome</keyword>
<evidence type="ECO:0000313" key="1">
    <source>
        <dbReference type="EMBL" id="AKB78818.1"/>
    </source>
</evidence>